<dbReference type="GO" id="GO:0016787">
    <property type="term" value="F:hydrolase activity"/>
    <property type="evidence" value="ECO:0007669"/>
    <property type="project" value="InterPro"/>
</dbReference>
<protein>
    <submittedName>
        <fullName evidence="2">Metallophosphoesterase</fullName>
    </submittedName>
</protein>
<dbReference type="Gene3D" id="3.60.21.10">
    <property type="match status" value="1"/>
</dbReference>
<feature type="domain" description="Calcineurin-like phosphoesterase" evidence="1">
    <location>
        <begin position="206"/>
        <end position="367"/>
    </location>
</feature>
<dbReference type="SUPFAM" id="SSF56300">
    <property type="entry name" value="Metallo-dependent phosphatases"/>
    <property type="match status" value="1"/>
</dbReference>
<dbReference type="RefSeq" id="WP_154328033.1">
    <property type="nucleotide sequence ID" value="NZ_CP045696.1"/>
</dbReference>
<reference evidence="2 3" key="1">
    <citation type="submission" date="2019-08" db="EMBL/GenBank/DDBJ databases">
        <title>In-depth cultivation of the pig gut microbiome towards novel bacterial diversity and tailored functional studies.</title>
        <authorList>
            <person name="Wylensek D."/>
            <person name="Hitch T.C.A."/>
            <person name="Clavel T."/>
        </authorList>
    </citation>
    <scope>NUCLEOTIDE SEQUENCE [LARGE SCALE GENOMIC DNA]</scope>
    <source>
        <strain evidence="2 3">Oil-RF-744-WCA-WT-10</strain>
    </source>
</reference>
<evidence type="ECO:0000259" key="1">
    <source>
        <dbReference type="Pfam" id="PF00149"/>
    </source>
</evidence>
<dbReference type="InterPro" id="IPR029052">
    <property type="entry name" value="Metallo-depent_PP-like"/>
</dbReference>
<organism evidence="2 3">
    <name type="scientific">Sodaliphilus pleomorphus</name>
    <dbReference type="NCBI Taxonomy" id="2606626"/>
    <lineage>
        <taxon>Bacteria</taxon>
        <taxon>Pseudomonadati</taxon>
        <taxon>Bacteroidota</taxon>
        <taxon>Bacteroidia</taxon>
        <taxon>Bacteroidales</taxon>
        <taxon>Muribaculaceae</taxon>
        <taxon>Sodaliphilus</taxon>
    </lineage>
</organism>
<sequence length="530" mass="59096">MAKIIRLKGNDGKEAYPIGMHLGSNYNGNVKGVWRELALLPIANGVIDQSTGHFVFQDDAPACSDTMIIPEYPITMHVKLPDNLRMNMYSGYRINLPNDTDSYSYENAVTGIANGASFTFPTGPAGKDGYPAQPCMYRAEFYYGSNYNTYPSYNDIENLIKNGEIKIMYFSKSGDVFSRNYEQEKLIRGISMKSTSSTSSTRRHIFAHASDFHGDVYRMRDFLDFCGAFNHNGYITPIITGDTVAQTTHDGWAWAFKELYNYGGKWALTTGNHDVCYGGDFKTFHVNLNAWLKRIGVTLPSGIVNNSASYYSITLDNTVIICIDQYDNLARSGYNISQTQAQWIIDTLKNVPSGNNILIAMHQMEVPIDPIAGNTEFFEQTMKYDDSAKTERLQTGDLLTKLIDAFIGRTTTGNISVTNLNGSSYTISADFSTAKGTFVAFLSGHTHRDRIGYNTGTTHKQLHMNISCACAGYAYQRDLPTNGGWGASQDVFNVFAINNDTNEVEIVRVGATYNVGNTRHPFYMKVKFKD</sequence>
<evidence type="ECO:0000313" key="3">
    <source>
        <dbReference type="Proteomes" id="UP000483362"/>
    </source>
</evidence>
<dbReference type="EMBL" id="VULT01000001">
    <property type="protein sequence ID" value="MSS16182.1"/>
    <property type="molecule type" value="Genomic_DNA"/>
</dbReference>
<dbReference type="Proteomes" id="UP000483362">
    <property type="component" value="Unassembled WGS sequence"/>
</dbReference>
<name>A0A6L5XCJ0_9BACT</name>
<keyword evidence="3" id="KW-1185">Reference proteome</keyword>
<comment type="caution">
    <text evidence="2">The sequence shown here is derived from an EMBL/GenBank/DDBJ whole genome shotgun (WGS) entry which is preliminary data.</text>
</comment>
<evidence type="ECO:0000313" key="2">
    <source>
        <dbReference type="EMBL" id="MSS16182.1"/>
    </source>
</evidence>
<dbReference type="Pfam" id="PF00149">
    <property type="entry name" value="Metallophos"/>
    <property type="match status" value="1"/>
</dbReference>
<proteinExistence type="predicted"/>
<dbReference type="InterPro" id="IPR004843">
    <property type="entry name" value="Calcineurin-like_PHP"/>
</dbReference>
<gene>
    <name evidence="2" type="ORF">FYJ29_00105</name>
</gene>
<accession>A0A6L5XCJ0</accession>
<dbReference type="AlphaFoldDB" id="A0A6L5XCJ0"/>